<dbReference type="AlphaFoldDB" id="A0A803QEE5"/>
<evidence type="ECO:0000256" key="1">
    <source>
        <dbReference type="SAM" id="Coils"/>
    </source>
</evidence>
<dbReference type="Gramene" id="evm.model.09.1426">
    <property type="protein sequence ID" value="cds.evm.model.09.1426"/>
    <property type="gene ID" value="evm.TU.09.1426"/>
</dbReference>
<name>A0A803QEE5_CANSA</name>
<evidence type="ECO:0000313" key="3">
    <source>
        <dbReference type="EnsemblPlants" id="cds.evm.model.09.1426"/>
    </source>
</evidence>
<organism evidence="3 4">
    <name type="scientific">Cannabis sativa</name>
    <name type="common">Hemp</name>
    <name type="synonym">Marijuana</name>
    <dbReference type="NCBI Taxonomy" id="3483"/>
    <lineage>
        <taxon>Eukaryota</taxon>
        <taxon>Viridiplantae</taxon>
        <taxon>Streptophyta</taxon>
        <taxon>Embryophyta</taxon>
        <taxon>Tracheophyta</taxon>
        <taxon>Spermatophyta</taxon>
        <taxon>Magnoliopsida</taxon>
        <taxon>eudicotyledons</taxon>
        <taxon>Gunneridae</taxon>
        <taxon>Pentapetalae</taxon>
        <taxon>rosids</taxon>
        <taxon>fabids</taxon>
        <taxon>Rosales</taxon>
        <taxon>Cannabaceae</taxon>
        <taxon>Cannabis</taxon>
    </lineage>
</organism>
<feature type="region of interest" description="Disordered" evidence="2">
    <location>
        <begin position="185"/>
        <end position="219"/>
    </location>
</feature>
<dbReference type="EnsemblPlants" id="evm.model.09.1426">
    <property type="protein sequence ID" value="cds.evm.model.09.1426"/>
    <property type="gene ID" value="evm.TU.09.1426"/>
</dbReference>
<keyword evidence="4" id="KW-1185">Reference proteome</keyword>
<keyword evidence="1" id="KW-0175">Coiled coil</keyword>
<evidence type="ECO:0000313" key="4">
    <source>
        <dbReference type="Proteomes" id="UP000596661"/>
    </source>
</evidence>
<accession>A0A803QEE5</accession>
<protein>
    <submittedName>
        <fullName evidence="3">Uncharacterized protein</fullName>
    </submittedName>
</protein>
<reference evidence="3" key="1">
    <citation type="submission" date="2018-11" db="EMBL/GenBank/DDBJ databases">
        <authorList>
            <person name="Grassa J C."/>
        </authorList>
    </citation>
    <scope>NUCLEOTIDE SEQUENCE [LARGE SCALE GENOMIC DNA]</scope>
</reference>
<sequence>MTTGGEHQIDADLLTLLFEDQIDTRQVVHHLVILRPVKKTFEAKVTVNVARYTGQDPNLARLNQTYSAAPSTDPHITKLMEEELAALEPLPQRGEHEASWVSPSYTFTPVRFKNLLAKNSVGGLDADLSEGVHHAFQRIPTFDWLIPTLRLMDKDNHILSLSASRWIICMASKLGEFVKRNTVGTLGEESPSKVSRKEGSSSTHSGLPPPPPYFPLANQPMVRNLEGHSPLANRKSSKDRQRPIPSFVPLRVEKVKEVVHNYLDRCLVQADKQLQDTNSESIETLAFGFLKDMSLKFGHTYARLKETNVATKKRIEDLETQLGEVKKQLLVANNQVKDLK</sequence>
<dbReference type="EMBL" id="UZAU01000768">
    <property type="status" value="NOT_ANNOTATED_CDS"/>
    <property type="molecule type" value="Genomic_DNA"/>
</dbReference>
<proteinExistence type="predicted"/>
<dbReference type="Proteomes" id="UP000596661">
    <property type="component" value="Chromosome 9"/>
</dbReference>
<evidence type="ECO:0000256" key="2">
    <source>
        <dbReference type="SAM" id="MobiDB-lite"/>
    </source>
</evidence>
<reference evidence="3" key="2">
    <citation type="submission" date="2021-03" db="UniProtKB">
        <authorList>
            <consortium name="EnsemblPlants"/>
        </authorList>
    </citation>
    <scope>IDENTIFICATION</scope>
</reference>
<feature type="coiled-coil region" evidence="1">
    <location>
        <begin position="301"/>
        <end position="335"/>
    </location>
</feature>